<accession>A0ABV8D831</accession>
<evidence type="ECO:0000313" key="8">
    <source>
        <dbReference type="Proteomes" id="UP001595693"/>
    </source>
</evidence>
<dbReference type="InterPro" id="IPR000847">
    <property type="entry name" value="LysR_HTH_N"/>
</dbReference>
<dbReference type="SUPFAM" id="SSF46785">
    <property type="entry name" value="Winged helix' DNA-binding domain"/>
    <property type="match status" value="1"/>
</dbReference>
<dbReference type="InterPro" id="IPR005119">
    <property type="entry name" value="LysR_subst-bd"/>
</dbReference>
<protein>
    <submittedName>
        <fullName evidence="7">LysR family transcriptional regulator</fullName>
    </submittedName>
</protein>
<keyword evidence="4" id="KW-0804">Transcription</keyword>
<dbReference type="CDD" id="cd08474">
    <property type="entry name" value="PBP2_CrgA_like_5"/>
    <property type="match status" value="1"/>
</dbReference>
<gene>
    <name evidence="7" type="ORF">ACFOW3_08270</name>
</gene>
<keyword evidence="3" id="KW-0238">DNA-binding</keyword>
<organism evidence="7 8">
    <name type="scientific">Acidovorax facilis</name>
    <dbReference type="NCBI Taxonomy" id="12917"/>
    <lineage>
        <taxon>Bacteria</taxon>
        <taxon>Pseudomonadati</taxon>
        <taxon>Pseudomonadota</taxon>
        <taxon>Betaproteobacteria</taxon>
        <taxon>Burkholderiales</taxon>
        <taxon>Comamonadaceae</taxon>
        <taxon>Acidovorax</taxon>
    </lineage>
</organism>
<dbReference type="PROSITE" id="PS50931">
    <property type="entry name" value="HTH_LYSR"/>
    <property type="match status" value="1"/>
</dbReference>
<feature type="region of interest" description="Disordered" evidence="5">
    <location>
        <begin position="301"/>
        <end position="321"/>
    </location>
</feature>
<dbReference type="InterPro" id="IPR058163">
    <property type="entry name" value="LysR-type_TF_proteobact-type"/>
</dbReference>
<dbReference type="Gene3D" id="3.40.190.290">
    <property type="match status" value="1"/>
</dbReference>
<evidence type="ECO:0000313" key="7">
    <source>
        <dbReference type="EMBL" id="MFC3934619.1"/>
    </source>
</evidence>
<dbReference type="Proteomes" id="UP001595693">
    <property type="component" value="Unassembled WGS sequence"/>
</dbReference>
<evidence type="ECO:0000256" key="2">
    <source>
        <dbReference type="ARBA" id="ARBA00023015"/>
    </source>
</evidence>
<evidence type="ECO:0000256" key="5">
    <source>
        <dbReference type="SAM" id="MobiDB-lite"/>
    </source>
</evidence>
<sequence length="321" mass="34687">MRGSDFAELKAFAAVVERASFARAADHLGLSPSGLSQTIRQLEARLGARLLNRTTRSVAPTATGAQLYARMAPLFRDMADAVAEASAAAGQMGGTLRINTLGMAATQVIAPRLGRFHQAHPDVVLDIVVDDGLSNIVAGRFDAGIRVGGLLEKDMIAVRLTPDVKMIAVASPDYLAQRGTPKAPADLHGHACINWRLQMDGRTYRWEFEKKGKRVEIAAEGPLVTNHSDMGVAAAVQGLGIAYAFDRERVDNHIDQGRLVPVLADWSVAKPGLFLYYSNRRHPSPALTAFIDCLLDRDLPEPKPGLQSPSVNAAVQRTPRR</sequence>
<comment type="caution">
    <text evidence="7">The sequence shown here is derived from an EMBL/GenBank/DDBJ whole genome shotgun (WGS) entry which is preliminary data.</text>
</comment>
<reference evidence="8" key="1">
    <citation type="journal article" date="2019" name="Int. J. Syst. Evol. Microbiol.">
        <title>The Global Catalogue of Microorganisms (GCM) 10K type strain sequencing project: providing services to taxonomists for standard genome sequencing and annotation.</title>
        <authorList>
            <consortium name="The Broad Institute Genomics Platform"/>
            <consortium name="The Broad Institute Genome Sequencing Center for Infectious Disease"/>
            <person name="Wu L."/>
            <person name="Ma J."/>
        </authorList>
    </citation>
    <scope>NUCLEOTIDE SEQUENCE [LARGE SCALE GENOMIC DNA]</scope>
    <source>
        <strain evidence="8">CCUG 2113</strain>
    </source>
</reference>
<dbReference type="Pfam" id="PF03466">
    <property type="entry name" value="LysR_substrate"/>
    <property type="match status" value="1"/>
</dbReference>
<dbReference type="PANTHER" id="PTHR30537:SF1">
    <property type="entry name" value="HTH-TYPE TRANSCRIPTIONAL REGULATOR PGRR"/>
    <property type="match status" value="1"/>
</dbReference>
<dbReference type="InterPro" id="IPR036390">
    <property type="entry name" value="WH_DNA-bd_sf"/>
</dbReference>
<feature type="domain" description="HTH lysR-type" evidence="6">
    <location>
        <begin position="1"/>
        <end position="61"/>
    </location>
</feature>
<evidence type="ECO:0000256" key="4">
    <source>
        <dbReference type="ARBA" id="ARBA00023163"/>
    </source>
</evidence>
<keyword evidence="8" id="KW-1185">Reference proteome</keyword>
<dbReference type="PANTHER" id="PTHR30537">
    <property type="entry name" value="HTH-TYPE TRANSCRIPTIONAL REGULATOR"/>
    <property type="match status" value="1"/>
</dbReference>
<keyword evidence="2" id="KW-0805">Transcription regulation</keyword>
<comment type="similarity">
    <text evidence="1">Belongs to the LysR transcriptional regulatory family.</text>
</comment>
<evidence type="ECO:0000256" key="1">
    <source>
        <dbReference type="ARBA" id="ARBA00009437"/>
    </source>
</evidence>
<name>A0ABV8D831_9BURK</name>
<dbReference type="InterPro" id="IPR036388">
    <property type="entry name" value="WH-like_DNA-bd_sf"/>
</dbReference>
<dbReference type="EMBL" id="JBHSAJ010000021">
    <property type="protein sequence ID" value="MFC3934619.1"/>
    <property type="molecule type" value="Genomic_DNA"/>
</dbReference>
<proteinExistence type="inferred from homology"/>
<evidence type="ECO:0000259" key="6">
    <source>
        <dbReference type="PROSITE" id="PS50931"/>
    </source>
</evidence>
<evidence type="ECO:0000256" key="3">
    <source>
        <dbReference type="ARBA" id="ARBA00023125"/>
    </source>
</evidence>
<dbReference type="Gene3D" id="1.10.10.10">
    <property type="entry name" value="Winged helix-like DNA-binding domain superfamily/Winged helix DNA-binding domain"/>
    <property type="match status" value="1"/>
</dbReference>
<dbReference type="RefSeq" id="WP_055394277.1">
    <property type="nucleotide sequence ID" value="NZ_JAMXAX010000168.1"/>
</dbReference>
<dbReference type="SUPFAM" id="SSF53850">
    <property type="entry name" value="Periplasmic binding protein-like II"/>
    <property type="match status" value="1"/>
</dbReference>
<dbReference type="Pfam" id="PF00126">
    <property type="entry name" value="HTH_1"/>
    <property type="match status" value="1"/>
</dbReference>